<sequence>MTAHIQPMDATWEDISDITIKNCQRTTRIMFKIDEPEISEQEESESENKIVDTAMLINNLSVETNPEAQQLIHNIEEHINMIDQLATTEDVLTDNVIIKMGSPLPPITVIETVDALEKVISYQGNLEVGKGFDENELKML</sequence>
<dbReference type="Proteomes" id="UP000789706">
    <property type="component" value="Unassembled WGS sequence"/>
</dbReference>
<dbReference type="OrthoDB" id="2439252at2759"/>
<evidence type="ECO:0000313" key="1">
    <source>
        <dbReference type="EMBL" id="CAG8603715.1"/>
    </source>
</evidence>
<protein>
    <submittedName>
        <fullName evidence="1">1936_t:CDS:1</fullName>
    </submittedName>
</protein>
<name>A0A9N9CKY6_9GLOM</name>
<dbReference type="AlphaFoldDB" id="A0A9N9CKY6"/>
<accession>A0A9N9CKY6</accession>
<dbReference type="EMBL" id="CAJVPK010001985">
    <property type="protein sequence ID" value="CAG8603715.1"/>
    <property type="molecule type" value="Genomic_DNA"/>
</dbReference>
<reference evidence="1" key="1">
    <citation type="submission" date="2021-06" db="EMBL/GenBank/DDBJ databases">
        <authorList>
            <person name="Kallberg Y."/>
            <person name="Tangrot J."/>
            <person name="Rosling A."/>
        </authorList>
    </citation>
    <scope>NUCLEOTIDE SEQUENCE</scope>
    <source>
        <strain evidence="1">AZ414A</strain>
    </source>
</reference>
<keyword evidence="2" id="KW-1185">Reference proteome</keyword>
<proteinExistence type="predicted"/>
<comment type="caution">
    <text evidence="1">The sequence shown here is derived from an EMBL/GenBank/DDBJ whole genome shotgun (WGS) entry which is preliminary data.</text>
</comment>
<evidence type="ECO:0000313" key="2">
    <source>
        <dbReference type="Proteomes" id="UP000789706"/>
    </source>
</evidence>
<gene>
    <name evidence="1" type="ORF">DEBURN_LOCUS9647</name>
</gene>
<organism evidence="1 2">
    <name type="scientific">Diversispora eburnea</name>
    <dbReference type="NCBI Taxonomy" id="1213867"/>
    <lineage>
        <taxon>Eukaryota</taxon>
        <taxon>Fungi</taxon>
        <taxon>Fungi incertae sedis</taxon>
        <taxon>Mucoromycota</taxon>
        <taxon>Glomeromycotina</taxon>
        <taxon>Glomeromycetes</taxon>
        <taxon>Diversisporales</taxon>
        <taxon>Diversisporaceae</taxon>
        <taxon>Diversispora</taxon>
    </lineage>
</organism>